<dbReference type="InterPro" id="IPR001387">
    <property type="entry name" value="Cro/C1-type_HTH"/>
</dbReference>
<proteinExistence type="predicted"/>
<dbReference type="Proteomes" id="UP000487268">
    <property type="component" value="Unassembled WGS sequence"/>
</dbReference>
<gene>
    <name evidence="2" type="ORF">ACRB68_39410</name>
</gene>
<evidence type="ECO:0000259" key="1">
    <source>
        <dbReference type="PROSITE" id="PS50943"/>
    </source>
</evidence>
<dbReference type="OrthoDB" id="4966777at2"/>
<dbReference type="InterPro" id="IPR043917">
    <property type="entry name" value="DUF5753"/>
</dbReference>
<organism evidence="2 3">
    <name type="scientific">Actinomadura macrotermitis</name>
    <dbReference type="NCBI Taxonomy" id="2585200"/>
    <lineage>
        <taxon>Bacteria</taxon>
        <taxon>Bacillati</taxon>
        <taxon>Actinomycetota</taxon>
        <taxon>Actinomycetes</taxon>
        <taxon>Streptosporangiales</taxon>
        <taxon>Thermomonosporaceae</taxon>
        <taxon>Actinomadura</taxon>
    </lineage>
</organism>
<dbReference type="Pfam" id="PF13560">
    <property type="entry name" value="HTH_31"/>
    <property type="match status" value="1"/>
</dbReference>
<keyword evidence="3" id="KW-1185">Reference proteome</keyword>
<dbReference type="Pfam" id="PF19054">
    <property type="entry name" value="DUF5753"/>
    <property type="match status" value="1"/>
</dbReference>
<evidence type="ECO:0000313" key="2">
    <source>
        <dbReference type="EMBL" id="MQY05864.1"/>
    </source>
</evidence>
<name>A0A7K0BYY0_9ACTN</name>
<dbReference type="PROSITE" id="PS50943">
    <property type="entry name" value="HTH_CROC1"/>
    <property type="match status" value="1"/>
</dbReference>
<dbReference type="CDD" id="cd00093">
    <property type="entry name" value="HTH_XRE"/>
    <property type="match status" value="1"/>
</dbReference>
<dbReference type="SUPFAM" id="SSF47413">
    <property type="entry name" value="lambda repressor-like DNA-binding domains"/>
    <property type="match status" value="1"/>
</dbReference>
<accession>A0A7K0BYY0</accession>
<evidence type="ECO:0000313" key="3">
    <source>
        <dbReference type="Proteomes" id="UP000487268"/>
    </source>
</evidence>
<dbReference type="SMART" id="SM00530">
    <property type="entry name" value="HTH_XRE"/>
    <property type="match status" value="1"/>
</dbReference>
<dbReference type="Gene3D" id="1.10.260.40">
    <property type="entry name" value="lambda repressor-like DNA-binding domains"/>
    <property type="match status" value="1"/>
</dbReference>
<feature type="domain" description="HTH cro/C1-type" evidence="1">
    <location>
        <begin position="21"/>
        <end position="75"/>
    </location>
</feature>
<reference evidence="2 3" key="1">
    <citation type="submission" date="2019-10" db="EMBL/GenBank/DDBJ databases">
        <title>Actinomadura rubteroloni sp. nov. and Actinomadura macrotermitis sp. nov., isolated from the gut of fungus growing-termite Macrotermes natalensis.</title>
        <authorList>
            <person name="Benndorf R."/>
            <person name="Martin K."/>
            <person name="Kuefner M."/>
            <person name="De Beer W."/>
            <person name="Kaster A.-K."/>
            <person name="Vollmers J."/>
            <person name="Poulsen M."/>
            <person name="Beemelmanns C."/>
        </authorList>
    </citation>
    <scope>NUCLEOTIDE SEQUENCE [LARGE SCALE GENOMIC DNA]</scope>
    <source>
        <strain evidence="2 3">RB68</strain>
    </source>
</reference>
<sequence>MTAAKRDDDAPASRFRLAAELRGLRELAGLSGRDLARLIDISQSQVSRIESGKSLPTLPQVREWAKAVGASPEARAWLLVTAETVRTESSPWPAALAGRPHLQDEIKEQEARTRESRCFQPSLVPGLLQTAEYARRVFEICREIVYNGEGLAAAVAGRLDRQLALYDPERRFQFLITESALRWRPGSVPAQLAQLDRIASLSTLENVSIGLIPLRVPALTYFSHGFVIFAEDEEREQDAFVTLETIHANTVVHDPEDIRLYEDRWSLLRQMAVFDEEARTFLAEIADEIRRSAP</sequence>
<dbReference type="EMBL" id="WEGH01000002">
    <property type="protein sequence ID" value="MQY05864.1"/>
    <property type="molecule type" value="Genomic_DNA"/>
</dbReference>
<dbReference type="RefSeq" id="WP_153534171.1">
    <property type="nucleotide sequence ID" value="NZ_WEGH01000002.1"/>
</dbReference>
<dbReference type="InterPro" id="IPR010982">
    <property type="entry name" value="Lambda_DNA-bd_dom_sf"/>
</dbReference>
<comment type="caution">
    <text evidence="2">The sequence shown here is derived from an EMBL/GenBank/DDBJ whole genome shotgun (WGS) entry which is preliminary data.</text>
</comment>
<protein>
    <recommendedName>
        <fullName evidence="1">HTH cro/C1-type domain-containing protein</fullName>
    </recommendedName>
</protein>
<dbReference type="GO" id="GO:0003677">
    <property type="term" value="F:DNA binding"/>
    <property type="evidence" value="ECO:0007669"/>
    <property type="project" value="InterPro"/>
</dbReference>
<dbReference type="AlphaFoldDB" id="A0A7K0BYY0"/>